<dbReference type="InterPro" id="IPR036380">
    <property type="entry name" value="Isochorismatase-like_sf"/>
</dbReference>
<dbReference type="InterPro" id="IPR050993">
    <property type="entry name" value="Isochorismatase_domain"/>
</dbReference>
<dbReference type="AlphaFoldDB" id="I0IC51"/>
<dbReference type="Pfam" id="PF00857">
    <property type="entry name" value="Isochorismatase"/>
    <property type="match status" value="1"/>
</dbReference>
<dbReference type="PANTHER" id="PTHR14119:SF3">
    <property type="entry name" value="ISOCHORISMATASE DOMAIN-CONTAINING PROTEIN 2"/>
    <property type="match status" value="1"/>
</dbReference>
<dbReference type="STRING" id="1142394.PSMK_06800"/>
<dbReference type="PATRIC" id="fig|1142394.8.peg.696"/>
<reference evidence="2 3" key="1">
    <citation type="submission" date="2012-02" db="EMBL/GenBank/DDBJ databases">
        <title>Complete genome sequence of Phycisphaera mikurensis NBRC 102666.</title>
        <authorList>
            <person name="Ankai A."/>
            <person name="Hosoyama A."/>
            <person name="Terui Y."/>
            <person name="Sekine M."/>
            <person name="Fukai R."/>
            <person name="Kato Y."/>
            <person name="Nakamura S."/>
            <person name="Yamada-Narita S."/>
            <person name="Kawakoshi A."/>
            <person name="Fukunaga Y."/>
            <person name="Yamazaki S."/>
            <person name="Fujita N."/>
        </authorList>
    </citation>
    <scope>NUCLEOTIDE SEQUENCE [LARGE SCALE GENOMIC DNA]</scope>
    <source>
        <strain evidence="3">NBRC 102666 / KCTC 22515 / FYK2301M01</strain>
    </source>
</reference>
<evidence type="ECO:0000259" key="1">
    <source>
        <dbReference type="Pfam" id="PF00857"/>
    </source>
</evidence>
<dbReference type="OrthoDB" id="9789777at2"/>
<keyword evidence="3" id="KW-1185">Reference proteome</keyword>
<dbReference type="eggNOG" id="COG1335">
    <property type="taxonomic scope" value="Bacteria"/>
</dbReference>
<dbReference type="EMBL" id="AP012338">
    <property type="protein sequence ID" value="BAM02839.1"/>
    <property type="molecule type" value="Genomic_DNA"/>
</dbReference>
<protein>
    <submittedName>
        <fullName evidence="2">Isochorismatase family protein</fullName>
    </submittedName>
</protein>
<dbReference type="SUPFAM" id="SSF52499">
    <property type="entry name" value="Isochorismatase-like hydrolases"/>
    <property type="match status" value="1"/>
</dbReference>
<organism evidence="2 3">
    <name type="scientific">Phycisphaera mikurensis (strain NBRC 102666 / KCTC 22515 / FYK2301M01)</name>
    <dbReference type="NCBI Taxonomy" id="1142394"/>
    <lineage>
        <taxon>Bacteria</taxon>
        <taxon>Pseudomonadati</taxon>
        <taxon>Planctomycetota</taxon>
        <taxon>Phycisphaerae</taxon>
        <taxon>Phycisphaerales</taxon>
        <taxon>Phycisphaeraceae</taxon>
        <taxon>Phycisphaera</taxon>
    </lineage>
</organism>
<dbReference type="PANTHER" id="PTHR14119">
    <property type="entry name" value="HYDROLASE"/>
    <property type="match status" value="1"/>
</dbReference>
<proteinExistence type="predicted"/>
<dbReference type="HOGENOM" id="CLU_066901_0_1_0"/>
<dbReference type="RefSeq" id="WP_014436059.1">
    <property type="nucleotide sequence ID" value="NC_017080.1"/>
</dbReference>
<name>I0IC51_PHYMF</name>
<evidence type="ECO:0000313" key="3">
    <source>
        <dbReference type="Proteomes" id="UP000007881"/>
    </source>
</evidence>
<dbReference type="Proteomes" id="UP000007881">
    <property type="component" value="Chromosome"/>
</dbReference>
<dbReference type="Gene3D" id="3.40.50.850">
    <property type="entry name" value="Isochorismatase-like"/>
    <property type="match status" value="1"/>
</dbReference>
<dbReference type="InterPro" id="IPR000868">
    <property type="entry name" value="Isochorismatase-like_dom"/>
</dbReference>
<gene>
    <name evidence="2" type="ordered locus">PSMK_06800</name>
</gene>
<accession>I0IC51</accession>
<evidence type="ECO:0000313" key="2">
    <source>
        <dbReference type="EMBL" id="BAM02839.1"/>
    </source>
</evidence>
<feature type="domain" description="Isochorismatase-like" evidence="1">
    <location>
        <begin position="11"/>
        <end position="160"/>
    </location>
</feature>
<dbReference type="KEGG" id="phm:PSMK_06800"/>
<sequence>MSVARLPGGRTAVLLIDLQEKLLPVVDGGDTVLRRVERLARGAAVLDVPLLVTEQYPQGLGRTVSALRRELAEDVPRLEKTRFSAGGPKLLAQLRSWDAEAVVLAGVETHVCVLQTALDLLDAGFTVACCRDAVGSRRAGDAAAGTARMEAAGVLPATVESVLMELCGDAATPGFRRLHPVIR</sequence>